<dbReference type="InterPro" id="IPR006158">
    <property type="entry name" value="Cobalamin-bd"/>
</dbReference>
<dbReference type="InterPro" id="IPR050554">
    <property type="entry name" value="Met_Synthase/Corrinoid"/>
</dbReference>
<dbReference type="GO" id="GO:0032259">
    <property type="term" value="P:methylation"/>
    <property type="evidence" value="ECO:0007669"/>
    <property type="project" value="UniProtKB-KW"/>
</dbReference>
<dbReference type="PROSITE" id="PS51332">
    <property type="entry name" value="B12_BINDING"/>
    <property type="match status" value="1"/>
</dbReference>
<keyword evidence="12 15" id="KW-0862">Zinc</keyword>
<dbReference type="PIRSF" id="PIRSF000381">
    <property type="entry name" value="MetH"/>
    <property type="match status" value="1"/>
</dbReference>
<keyword evidence="10 15" id="KW-0479">Metal-binding</keyword>
<keyword evidence="14 15" id="KW-0170">Cobalt</keyword>
<evidence type="ECO:0000256" key="18">
    <source>
        <dbReference type="PROSITE-ProRule" id="PRU00333"/>
    </source>
</evidence>
<reference evidence="26" key="1">
    <citation type="submission" date="2016-06" db="UniProtKB">
        <authorList>
            <consortium name="WormBaseParasite"/>
        </authorList>
    </citation>
    <scope>IDENTIFICATION</scope>
</reference>
<keyword evidence="6 15" id="KW-0028">Amino-acid biosynthesis</keyword>
<evidence type="ECO:0000256" key="9">
    <source>
        <dbReference type="ARBA" id="ARBA00022691"/>
    </source>
</evidence>
<evidence type="ECO:0000256" key="14">
    <source>
        <dbReference type="ARBA" id="ARBA00023285"/>
    </source>
</evidence>
<dbReference type="Pfam" id="PF02965">
    <property type="entry name" value="Met_synt_B12"/>
    <property type="match status" value="1"/>
</dbReference>
<dbReference type="WBParaSite" id="SBAD_0000215501-mRNA-1">
    <property type="protein sequence ID" value="SBAD_0000215501-mRNA-1"/>
    <property type="gene ID" value="SBAD_0000215501"/>
</dbReference>
<feature type="binding site" evidence="17">
    <location>
        <position position="799"/>
    </location>
    <ligand>
        <name>methylcob(III)alamin</name>
        <dbReference type="ChEBI" id="CHEBI:28115"/>
    </ligand>
</feature>
<dbReference type="FunFam" id="3.20.20.330:FF:000001">
    <property type="entry name" value="Methionine synthase"/>
    <property type="match status" value="1"/>
</dbReference>
<evidence type="ECO:0000256" key="10">
    <source>
        <dbReference type="ARBA" id="ARBA00022723"/>
    </source>
</evidence>
<dbReference type="SUPFAM" id="SSF47644">
    <property type="entry name" value="Methionine synthase domain"/>
    <property type="match status" value="1"/>
</dbReference>
<organism evidence="26">
    <name type="scientific">Soboliphyme baturini</name>
    <dbReference type="NCBI Taxonomy" id="241478"/>
    <lineage>
        <taxon>Eukaryota</taxon>
        <taxon>Metazoa</taxon>
        <taxon>Ecdysozoa</taxon>
        <taxon>Nematoda</taxon>
        <taxon>Enoplea</taxon>
        <taxon>Dorylaimia</taxon>
        <taxon>Dioctophymatida</taxon>
        <taxon>Dioctophymatoidea</taxon>
        <taxon>Soboliphymatidae</taxon>
        <taxon>Soboliphyme</taxon>
    </lineage>
</organism>
<feature type="binding site" evidence="17">
    <location>
        <position position="851"/>
    </location>
    <ligand>
        <name>methylcob(III)alamin</name>
        <dbReference type="ChEBI" id="CHEBI:28115"/>
    </ligand>
</feature>
<dbReference type="Gene3D" id="1.10.1240.10">
    <property type="entry name" value="Methionine synthase domain"/>
    <property type="match status" value="1"/>
</dbReference>
<evidence type="ECO:0000256" key="2">
    <source>
        <dbReference type="ARBA" id="ARBA00001956"/>
    </source>
</evidence>
<evidence type="ECO:0000259" key="21">
    <source>
        <dbReference type="PROSITE" id="PS50974"/>
    </source>
</evidence>
<keyword evidence="5 15" id="KW-0489">Methyltransferase</keyword>
<dbReference type="InterPro" id="IPR036594">
    <property type="entry name" value="Meth_synthase_dom"/>
</dbReference>
<dbReference type="PROSITE" id="PS50974">
    <property type="entry name" value="ADOMET_ACTIVATION"/>
    <property type="match status" value="1"/>
</dbReference>
<dbReference type="Gene3D" id="3.10.196.10">
    <property type="entry name" value="Vitamin B12-dependent methionine synthase, activation domain"/>
    <property type="match status" value="1"/>
</dbReference>
<evidence type="ECO:0000256" key="13">
    <source>
        <dbReference type="ARBA" id="ARBA00023167"/>
    </source>
</evidence>
<dbReference type="OrthoDB" id="261426at2759"/>
<evidence type="ECO:0000256" key="15">
    <source>
        <dbReference type="PIRNR" id="PIRNR000381"/>
    </source>
</evidence>
<evidence type="ECO:0000259" key="22">
    <source>
        <dbReference type="PROSITE" id="PS51332"/>
    </source>
</evidence>
<comment type="pathway">
    <text evidence="3 15">Amino-acid biosynthesis; L-methionine biosynthesis via de novo pathway; L-methionine from L-homocysteine (MetH route): step 1/1.</text>
</comment>
<dbReference type="PANTHER" id="PTHR45833">
    <property type="entry name" value="METHIONINE SYNTHASE"/>
    <property type="match status" value="1"/>
</dbReference>
<feature type="binding site" evidence="17">
    <location>
        <position position="795"/>
    </location>
    <ligand>
        <name>methylcob(III)alamin</name>
        <dbReference type="ChEBI" id="CHEBI:28115"/>
    </ligand>
</feature>
<keyword evidence="13 15" id="KW-0486">Methionine biosynthesis</keyword>
<evidence type="ECO:0000256" key="1">
    <source>
        <dbReference type="ARBA" id="ARBA00001947"/>
    </source>
</evidence>
<dbReference type="PANTHER" id="PTHR45833:SF1">
    <property type="entry name" value="METHIONINE SYNTHASE"/>
    <property type="match status" value="1"/>
</dbReference>
<dbReference type="Pfam" id="PF02574">
    <property type="entry name" value="S-methyl_trans"/>
    <property type="match status" value="1"/>
</dbReference>
<evidence type="ECO:0000259" key="20">
    <source>
        <dbReference type="PROSITE" id="PS50972"/>
    </source>
</evidence>
<keyword evidence="7 15" id="KW-0846">Cobalamin</keyword>
<name>A0A183IEL1_9BILA</name>
<evidence type="ECO:0000313" key="25">
    <source>
        <dbReference type="Proteomes" id="UP000270296"/>
    </source>
</evidence>
<keyword evidence="8 15" id="KW-0808">Transferase</keyword>
<dbReference type="InterPro" id="IPR003726">
    <property type="entry name" value="HCY_dom"/>
</dbReference>
<keyword evidence="11" id="KW-0677">Repeat</keyword>
<dbReference type="Gene3D" id="3.20.20.20">
    <property type="entry name" value="Dihydropteroate synthase-like"/>
    <property type="match status" value="1"/>
</dbReference>
<dbReference type="GO" id="GO:0008705">
    <property type="term" value="F:methionine synthase activity"/>
    <property type="evidence" value="ECO:0007669"/>
    <property type="project" value="UniProtKB-UniRule"/>
</dbReference>
<proteinExistence type="inferred from homology"/>
<feature type="binding site" evidence="16 18">
    <location>
        <position position="263"/>
    </location>
    <ligand>
        <name>Zn(2+)</name>
        <dbReference type="ChEBI" id="CHEBI:29105"/>
    </ligand>
</feature>
<dbReference type="InterPro" id="IPR004223">
    <property type="entry name" value="VitB12-dep_Met_synth_activ_dom"/>
</dbReference>
<comment type="cofactor">
    <cofactor evidence="2 15 17">
        <name>methylcob(III)alamin</name>
        <dbReference type="ChEBI" id="CHEBI:28115"/>
    </cofactor>
</comment>
<feature type="binding site" evidence="17">
    <location>
        <begin position="1240"/>
        <end position="1241"/>
    </location>
    <ligand>
        <name>S-adenosyl-L-methionine</name>
        <dbReference type="ChEBI" id="CHEBI:59789"/>
    </ligand>
</feature>
<comment type="function">
    <text evidence="15">Catalyzes the transfer of a methyl group from methyl-cobalamin to homocysteine, yielding enzyme-bound cob(I)alamin and methionine. Subsequently, remethylates the cofactor using methyltetrahydrofolate.</text>
</comment>
<comment type="domain">
    <text evidence="15">Modular enzyme with four functionally distinct domains. The isolated Hcy-binding domain catalyzes methyl transfer from free methylcobalamin to homocysteine. The Hcy-binding domain in association with the pterin-binding domain catalyzes the methylation of cob(I)alamin by methyltetrahydrofolate and the methylation of homocysteine. The B12-binding domain binds the cofactor. The AdoMet activation domain binds S-adenosyl-L-methionine. Under aerobic conditions cob(I)alamin can be converted to inactive cob(II)alamin. Reductive methylation by S-adenosyl-L-methionine and flavodoxin regenerates methylcobalamin.</text>
</comment>
<feature type="binding site" evidence="17">
    <location>
        <position position="1185"/>
    </location>
    <ligand>
        <name>S-adenosyl-L-methionine</name>
        <dbReference type="ChEBI" id="CHEBI:59789"/>
    </ligand>
</feature>
<evidence type="ECO:0000313" key="26">
    <source>
        <dbReference type="WBParaSite" id="SBAD_0000215501-mRNA-1"/>
    </source>
</evidence>
<dbReference type="SUPFAM" id="SSF51717">
    <property type="entry name" value="Dihydropteroate synthetase-like"/>
    <property type="match status" value="1"/>
</dbReference>
<evidence type="ECO:0000256" key="4">
    <source>
        <dbReference type="ARBA" id="ARBA00010398"/>
    </source>
</evidence>
<evidence type="ECO:0000313" key="24">
    <source>
        <dbReference type="EMBL" id="VDO96350.1"/>
    </source>
</evidence>
<dbReference type="UniPathway" id="UPA00051">
    <property type="reaction ID" value="UER00081"/>
</dbReference>
<dbReference type="EC" id="2.1.1.13" evidence="15"/>
<dbReference type="Gene3D" id="3.40.50.280">
    <property type="entry name" value="Cobalamin-binding domain"/>
    <property type="match status" value="1"/>
</dbReference>
<feature type="binding site" evidence="16 18">
    <location>
        <position position="326"/>
    </location>
    <ligand>
        <name>Zn(2+)</name>
        <dbReference type="ChEBI" id="CHEBI:29105"/>
    </ligand>
</feature>
<dbReference type="Gene3D" id="1.10.288.10">
    <property type="entry name" value="Cobalamin-dependent Methionine Synthase, domain 2"/>
    <property type="match status" value="1"/>
</dbReference>
<dbReference type="GO" id="GO:0050667">
    <property type="term" value="P:homocysteine metabolic process"/>
    <property type="evidence" value="ECO:0007669"/>
    <property type="project" value="TreeGrafter"/>
</dbReference>
<dbReference type="Gene3D" id="3.20.20.330">
    <property type="entry name" value="Homocysteine-binding-like domain"/>
    <property type="match status" value="1"/>
</dbReference>
<dbReference type="InterPro" id="IPR003759">
    <property type="entry name" value="Cbl-bd_cap"/>
</dbReference>
<protein>
    <recommendedName>
        <fullName evidence="15">Methionine synthase</fullName>
        <ecNumber evidence="15">2.1.1.13</ecNumber>
    </recommendedName>
    <alternativeName>
        <fullName evidence="15">5-methyltetrahydrofolate--homocysteine methyltransferase</fullName>
    </alternativeName>
</protein>
<accession>A0A183IEL1</accession>
<dbReference type="SUPFAM" id="SSF82282">
    <property type="entry name" value="Homocysteine S-methyltransferase"/>
    <property type="match status" value="1"/>
</dbReference>
<feature type="domain" description="B12-binding N-terminal" evidence="23">
    <location>
        <begin position="631"/>
        <end position="725"/>
    </location>
</feature>
<dbReference type="PROSITE" id="PS50972">
    <property type="entry name" value="PTERIN_BINDING"/>
    <property type="match status" value="1"/>
</dbReference>
<evidence type="ECO:0000256" key="11">
    <source>
        <dbReference type="ARBA" id="ARBA00022737"/>
    </source>
</evidence>
<evidence type="ECO:0000256" key="3">
    <source>
        <dbReference type="ARBA" id="ARBA00005178"/>
    </source>
</evidence>
<keyword evidence="9 15" id="KW-0949">S-adenosyl-L-methionine</keyword>
<dbReference type="SUPFAM" id="SSF56507">
    <property type="entry name" value="Methionine synthase activation domain-like"/>
    <property type="match status" value="1"/>
</dbReference>
<dbReference type="Pfam" id="PF02607">
    <property type="entry name" value="B12-binding_2"/>
    <property type="match status" value="1"/>
</dbReference>
<comment type="similarity">
    <text evidence="4">Belongs to the vitamin-B12 dependent methionine synthase family.</text>
</comment>
<comment type="cofactor">
    <cofactor evidence="1 15 18">
        <name>Zn(2+)</name>
        <dbReference type="ChEBI" id="CHEBI:29105"/>
    </cofactor>
</comment>
<dbReference type="AlphaFoldDB" id="A0A183IEL1"/>
<dbReference type="Proteomes" id="UP000270296">
    <property type="component" value="Unassembled WGS sequence"/>
</dbReference>
<evidence type="ECO:0000259" key="19">
    <source>
        <dbReference type="PROSITE" id="PS50970"/>
    </source>
</evidence>
<feature type="domain" description="Pterin-binding" evidence="20">
    <location>
        <begin position="342"/>
        <end position="601"/>
    </location>
</feature>
<dbReference type="GO" id="GO:0005829">
    <property type="term" value="C:cytosol"/>
    <property type="evidence" value="ECO:0007669"/>
    <property type="project" value="TreeGrafter"/>
</dbReference>
<dbReference type="Pfam" id="PF00809">
    <property type="entry name" value="Pterin_bind"/>
    <property type="match status" value="1"/>
</dbReference>
<feature type="domain" description="AdoMet activation" evidence="21">
    <location>
        <begin position="937"/>
        <end position="1264"/>
    </location>
</feature>
<evidence type="ECO:0000256" key="16">
    <source>
        <dbReference type="PIRSR" id="PIRSR000381-1"/>
    </source>
</evidence>
<dbReference type="InterPro" id="IPR000489">
    <property type="entry name" value="Pterin-binding_dom"/>
</dbReference>
<evidence type="ECO:0000259" key="23">
    <source>
        <dbReference type="PROSITE" id="PS51337"/>
    </source>
</evidence>
<evidence type="ECO:0000256" key="8">
    <source>
        <dbReference type="ARBA" id="ARBA00022679"/>
    </source>
</evidence>
<dbReference type="InterPro" id="IPR011005">
    <property type="entry name" value="Dihydropteroate_synth-like_sf"/>
</dbReference>
<dbReference type="SMART" id="SM01018">
    <property type="entry name" value="B12-binding_2"/>
    <property type="match status" value="1"/>
</dbReference>
<dbReference type="InterPro" id="IPR011822">
    <property type="entry name" value="MetH"/>
</dbReference>
<gene>
    <name evidence="24" type="ORF">SBAD_LOCUS2055</name>
</gene>
<dbReference type="PROSITE" id="PS51337">
    <property type="entry name" value="B12_BINDING_NTER"/>
    <property type="match status" value="1"/>
</dbReference>
<feature type="domain" description="B12-binding" evidence="22">
    <location>
        <begin position="759"/>
        <end position="872"/>
    </location>
</feature>
<reference evidence="24 25" key="2">
    <citation type="submission" date="2018-11" db="EMBL/GenBank/DDBJ databases">
        <authorList>
            <consortium name="Pathogen Informatics"/>
        </authorList>
    </citation>
    <scope>NUCLEOTIDE SEQUENCE [LARGE SCALE GENOMIC DNA]</scope>
</reference>
<feature type="binding site" evidence="17">
    <location>
        <position position="675"/>
    </location>
    <ligand>
        <name>methylcob(III)alamin</name>
        <dbReference type="ChEBI" id="CHEBI:28115"/>
    </ligand>
</feature>
<dbReference type="FunFam" id="1.10.1240.10:FF:000001">
    <property type="entry name" value="Methionine synthase"/>
    <property type="match status" value="1"/>
</dbReference>
<evidence type="ECO:0000256" key="6">
    <source>
        <dbReference type="ARBA" id="ARBA00022605"/>
    </source>
</evidence>
<evidence type="ECO:0000256" key="5">
    <source>
        <dbReference type="ARBA" id="ARBA00022603"/>
    </source>
</evidence>
<dbReference type="InterPro" id="IPR036724">
    <property type="entry name" value="Cobalamin-bd_sf"/>
</dbReference>
<dbReference type="InterPro" id="IPR036589">
    <property type="entry name" value="HCY_dom_sf"/>
</dbReference>
<sequence>MGTSDEIHQELCQRVMLLDGAMGTMIQRHMLDESDFEGERFIGHQPSVKGNNDLLCLTMPDIVYGIHRQYLEAGADFIETNTFNANRVSQADYGLQQLVPELNVAAATIARRATADFQKATGKRCYVCGAIGPTNKTLSLSPSVDRPEYRSICMATTLLPTFSYLHSFPVAFDEIAQAYDEQMRALISAGVDVLLIETIFDTLNAKAAIFAALTLFEKLSIKLPLFISGTIVDKSGRTLSGQTVEAFLISVAHAEAMSIGLNCALGAEEMRPFIQSISRSTSAYVLCYPNAGFPNTFGEYTQKPNEFASFIKEFVADGLVNIVGGCCGTTPQHISALREAIAALPAQPRVPPLNVNSDAMLLSGLEESLKVAQDQVESGAQILDVNMDEALLDGAAMMSKFLNLVASHPDVARVPVCVDSSKFSVIEAGLKSCQGKCIVNSISLKEGEPEFLHLARLIRKYGAAVVVMAFDETGQAVVPERKVEICVRSFNLLRSVGFSPSDIIFDPNILTIGTGMEEHNDYAIYYIQALKQLKEILPECRISGGVSNLSFSFRGHDVIREALHSVFLYHATKAGMDMGIVNAGNLPVYSEINPELLRLCEDLVWNRDSMATDHLLTYAQKHGKSKKSAEISAEWRTLPLEKRIEYSLVHGSSEFIVEDMSEARLKYPSSLNIVEGPLMAGMTVVGDLFGSGKMFLPQVVRSARVMKKAVDYLVPFIEEEKRLSSKANGLCNDNCLSEGFIRIGFSFVMLLLKICLRVRTLIALNSRVIDLGVMNPCSKILDCALSNKADIIGLSGLITPSLDEMVFVAKEMNRLHLKIPLLIGGATTSRQHTAVRIAPCYSGPVIHVTDASRSVPVCSALIDPVMKEELVSDVKEIYKDIRTDFLEKNEVSTQPKALRLARFSQFLENLLNCLFRFFFLTFRFPLTYVFPFPLFRITLNVQYLSIDQARKKALLVNSSDYHPTTPKVLGIKVFKNYDLRRLIPYINWRPFFDVWQLRGLYPNRTFPKLFNDPTVGKQAKQVYKEAQSYLRRMVDCSLITANGIFGIFPAYRQGDDIVILKPHLDVTASQENHLGTLCCLRQQMVEGNDHYLCLSDFVLPYNAEIIDYVGMFAVTTGINLDQLCREYEKESDDYSSIMCKALADRLSEAFAEELHERVRKEFWGYAPDEGLTPSDLTKVTYQGIRPAPGYPTQPDHSEKLKLWDFMDVESNTGISLTESYAMQPASSVCGIYIACPHAKYFSVGKVTKDQVENFTGSSNGVIRL</sequence>
<dbReference type="EMBL" id="UZAM01007065">
    <property type="protein sequence ID" value="VDO96350.1"/>
    <property type="molecule type" value="Genomic_DNA"/>
</dbReference>
<evidence type="ECO:0000256" key="7">
    <source>
        <dbReference type="ARBA" id="ARBA00022628"/>
    </source>
</evidence>
<dbReference type="GO" id="GO:0031419">
    <property type="term" value="F:cobalamin binding"/>
    <property type="evidence" value="ECO:0007669"/>
    <property type="project" value="UniProtKB-UniRule"/>
</dbReference>
<evidence type="ECO:0000256" key="17">
    <source>
        <dbReference type="PIRSR" id="PIRSR000381-2"/>
    </source>
</evidence>
<dbReference type="PROSITE" id="PS50970">
    <property type="entry name" value="HCY"/>
    <property type="match status" value="1"/>
</dbReference>
<dbReference type="GO" id="GO:0046653">
    <property type="term" value="P:tetrahydrofolate metabolic process"/>
    <property type="evidence" value="ECO:0007669"/>
    <property type="project" value="TreeGrafter"/>
</dbReference>
<evidence type="ECO:0000256" key="12">
    <source>
        <dbReference type="ARBA" id="ARBA00022833"/>
    </source>
</evidence>
<dbReference type="SUPFAM" id="SSF52242">
    <property type="entry name" value="Cobalamin (vitamin B12)-binding domain"/>
    <property type="match status" value="1"/>
</dbReference>
<comment type="catalytic activity">
    <reaction evidence="15">
        <text>(6S)-5-methyl-5,6,7,8-tetrahydrofolate + L-homocysteine = (6S)-5,6,7,8-tetrahydrofolate + L-methionine</text>
        <dbReference type="Rhea" id="RHEA:11172"/>
        <dbReference type="ChEBI" id="CHEBI:18608"/>
        <dbReference type="ChEBI" id="CHEBI:57453"/>
        <dbReference type="ChEBI" id="CHEBI:57844"/>
        <dbReference type="ChEBI" id="CHEBI:58199"/>
        <dbReference type="EC" id="2.1.1.13"/>
    </reaction>
</comment>
<keyword evidence="25" id="KW-1185">Reference proteome</keyword>
<feature type="binding site" evidence="16 18">
    <location>
        <position position="327"/>
    </location>
    <ligand>
        <name>Zn(2+)</name>
        <dbReference type="ChEBI" id="CHEBI:29105"/>
    </ligand>
</feature>
<dbReference type="InterPro" id="IPR037010">
    <property type="entry name" value="VitB12-dep_Met_synth_activ_sf"/>
</dbReference>
<dbReference type="FunFam" id="3.20.20.20:FF:000002">
    <property type="entry name" value="Methionine synthase"/>
    <property type="match status" value="1"/>
</dbReference>
<feature type="domain" description="Hcy-binding" evidence="19">
    <location>
        <begin position="4"/>
        <end position="341"/>
    </location>
</feature>
<dbReference type="CDD" id="cd00740">
    <property type="entry name" value="MeTr"/>
    <property type="match status" value="1"/>
</dbReference>
<dbReference type="GO" id="GO:0008270">
    <property type="term" value="F:zinc ion binding"/>
    <property type="evidence" value="ECO:0007669"/>
    <property type="project" value="UniProtKB-UniRule"/>
</dbReference>